<sequence length="69" mass="8128">MVRHGDARPHISWTAWAFDNYWKPQMYDHDWNLLGGEHQGRFVKQWLDDLYQAGVTRLPGTSARSRSGR</sequence>
<gene>
    <name evidence="1" type="ORF">RM779_16575</name>
</gene>
<keyword evidence="2" id="KW-1185">Reference proteome</keyword>
<dbReference type="Proteomes" id="UP001183615">
    <property type="component" value="Unassembled WGS sequence"/>
</dbReference>
<dbReference type="RefSeq" id="WP_311618466.1">
    <property type="nucleotide sequence ID" value="NZ_JAVREV010000008.1"/>
</dbReference>
<proteinExistence type="predicted"/>
<comment type="caution">
    <text evidence="1">The sequence shown here is derived from an EMBL/GenBank/DDBJ whole genome shotgun (WGS) entry which is preliminary data.</text>
</comment>
<dbReference type="EMBL" id="JAVREV010000008">
    <property type="protein sequence ID" value="MDT0444197.1"/>
    <property type="molecule type" value="Genomic_DNA"/>
</dbReference>
<protein>
    <recommendedName>
        <fullName evidence="3">GH26 domain-containing protein</fullName>
    </recommendedName>
</protein>
<organism evidence="1 2">
    <name type="scientific">Streptomyces johnsoniae</name>
    <dbReference type="NCBI Taxonomy" id="3075532"/>
    <lineage>
        <taxon>Bacteria</taxon>
        <taxon>Bacillati</taxon>
        <taxon>Actinomycetota</taxon>
        <taxon>Actinomycetes</taxon>
        <taxon>Kitasatosporales</taxon>
        <taxon>Streptomycetaceae</taxon>
        <taxon>Streptomyces</taxon>
    </lineage>
</organism>
<reference evidence="2" key="1">
    <citation type="submission" date="2023-07" db="EMBL/GenBank/DDBJ databases">
        <title>30 novel species of actinomycetes from the DSMZ collection.</title>
        <authorList>
            <person name="Nouioui I."/>
        </authorList>
    </citation>
    <scope>NUCLEOTIDE SEQUENCE [LARGE SCALE GENOMIC DNA]</scope>
    <source>
        <strain evidence="2">DSM 41886</strain>
    </source>
</reference>
<evidence type="ECO:0000313" key="2">
    <source>
        <dbReference type="Proteomes" id="UP001183615"/>
    </source>
</evidence>
<name>A0ABU2S5E4_9ACTN</name>
<evidence type="ECO:0000313" key="1">
    <source>
        <dbReference type="EMBL" id="MDT0444197.1"/>
    </source>
</evidence>
<accession>A0ABU2S5E4</accession>
<evidence type="ECO:0008006" key="3">
    <source>
        <dbReference type="Google" id="ProtNLM"/>
    </source>
</evidence>